<reference evidence="3 4" key="1">
    <citation type="submission" date="2021-10" db="EMBL/GenBank/DDBJ databases">
        <title>Anaerobic single-cell dispensing facilitates the cultivation of human gut bacteria.</title>
        <authorList>
            <person name="Afrizal A."/>
        </authorList>
    </citation>
    <scope>NUCLEOTIDE SEQUENCE [LARGE SCALE GENOMIC DNA]</scope>
    <source>
        <strain evidence="3 4">CLA-AA-H273</strain>
    </source>
</reference>
<evidence type="ECO:0000256" key="1">
    <source>
        <dbReference type="SAM" id="MobiDB-lite"/>
    </source>
</evidence>
<dbReference type="AlphaFoldDB" id="A0AAE3D5F0"/>
<organism evidence="3 4">
    <name type="scientific">Waltera acetigignens</name>
    <dbReference type="NCBI Taxonomy" id="2981769"/>
    <lineage>
        <taxon>Bacteria</taxon>
        <taxon>Bacillati</taxon>
        <taxon>Bacillota</taxon>
        <taxon>Clostridia</taxon>
        <taxon>Lachnospirales</taxon>
        <taxon>Lachnospiraceae</taxon>
        <taxon>Waltera</taxon>
    </lineage>
</organism>
<dbReference type="Proteomes" id="UP001197795">
    <property type="component" value="Unassembled WGS sequence"/>
</dbReference>
<dbReference type="EMBL" id="JAJEPV010000002">
    <property type="protein sequence ID" value="MCC2118258.1"/>
    <property type="molecule type" value="Genomic_DNA"/>
</dbReference>
<feature type="chain" id="PRO_5042165054" description="Lipoprotein" evidence="2">
    <location>
        <begin position="27"/>
        <end position="246"/>
    </location>
</feature>
<gene>
    <name evidence="3" type="ORF">LKD75_01395</name>
</gene>
<evidence type="ECO:0000313" key="4">
    <source>
        <dbReference type="Proteomes" id="UP001197795"/>
    </source>
</evidence>
<proteinExistence type="predicted"/>
<name>A0AAE3D5F0_9FIRM</name>
<evidence type="ECO:0000313" key="3">
    <source>
        <dbReference type="EMBL" id="MCC2118258.1"/>
    </source>
</evidence>
<feature type="compositionally biased region" description="Low complexity" evidence="1">
    <location>
        <begin position="36"/>
        <end position="57"/>
    </location>
</feature>
<sequence length="246" mass="27344">MKKRIISTLMAAMVSLSLLACGSDKAGESETIPNITKVETTSTAAETEEISTSVEAENTSTPTEAEAGQNETTTENESTETTEVITKDSTETPATVEVSKEAENNIISPLSYEDFNINGFGYSNYVDLYGAGNGYEDVERISIMTTNCTAYTEYPDQMSSDTTTSRGIKLGDSREQVIAAYGESRNEVVYKSKAYNHDGLESQYNLCYSYIDERYPEVFFNLSFSMDQNDNVLDICYEAILMKWYK</sequence>
<keyword evidence="4" id="KW-1185">Reference proteome</keyword>
<dbReference type="PROSITE" id="PS51257">
    <property type="entry name" value="PROKAR_LIPOPROTEIN"/>
    <property type="match status" value="1"/>
</dbReference>
<comment type="caution">
    <text evidence="3">The sequence shown here is derived from an EMBL/GenBank/DDBJ whole genome shotgun (WGS) entry which is preliminary data.</text>
</comment>
<feature type="signal peptide" evidence="2">
    <location>
        <begin position="1"/>
        <end position="26"/>
    </location>
</feature>
<feature type="region of interest" description="Disordered" evidence="1">
    <location>
        <begin position="35"/>
        <end position="100"/>
    </location>
</feature>
<dbReference type="RefSeq" id="WP_227732020.1">
    <property type="nucleotide sequence ID" value="NZ_JAJEPV010000002.1"/>
</dbReference>
<evidence type="ECO:0008006" key="5">
    <source>
        <dbReference type="Google" id="ProtNLM"/>
    </source>
</evidence>
<feature type="compositionally biased region" description="Low complexity" evidence="1">
    <location>
        <begin position="70"/>
        <end position="83"/>
    </location>
</feature>
<protein>
    <recommendedName>
        <fullName evidence="5">Lipoprotein</fullName>
    </recommendedName>
</protein>
<keyword evidence="2" id="KW-0732">Signal</keyword>
<evidence type="ECO:0000256" key="2">
    <source>
        <dbReference type="SAM" id="SignalP"/>
    </source>
</evidence>
<accession>A0AAE3D5F0</accession>